<keyword evidence="5" id="KW-0804">Transcription</keyword>
<organism evidence="8 9">
    <name type="scientific">Hirschia baltica (strain ATCC 49814 / DSM 5838 / IFAM 1418)</name>
    <dbReference type="NCBI Taxonomy" id="582402"/>
    <lineage>
        <taxon>Bacteria</taxon>
        <taxon>Pseudomonadati</taxon>
        <taxon>Pseudomonadota</taxon>
        <taxon>Alphaproteobacteria</taxon>
        <taxon>Hyphomonadales</taxon>
        <taxon>Hyphomonadaceae</taxon>
        <taxon>Hirschia</taxon>
    </lineage>
</organism>
<dbReference type="GO" id="GO:0016987">
    <property type="term" value="F:sigma factor activity"/>
    <property type="evidence" value="ECO:0007669"/>
    <property type="project" value="UniProtKB-KW"/>
</dbReference>
<dbReference type="Pfam" id="PF08281">
    <property type="entry name" value="Sigma70_r4_2"/>
    <property type="match status" value="1"/>
</dbReference>
<dbReference type="InterPro" id="IPR013325">
    <property type="entry name" value="RNA_pol_sigma_r2"/>
</dbReference>
<protein>
    <submittedName>
        <fullName evidence="8">RNA polymerase, sigma-24 subunit, ECF subfamily</fullName>
    </submittedName>
</protein>
<dbReference type="InterPro" id="IPR039425">
    <property type="entry name" value="RNA_pol_sigma-70-like"/>
</dbReference>
<dbReference type="Pfam" id="PF04542">
    <property type="entry name" value="Sigma70_r2"/>
    <property type="match status" value="1"/>
</dbReference>
<dbReference type="InterPro" id="IPR014284">
    <property type="entry name" value="RNA_pol_sigma-70_dom"/>
</dbReference>
<dbReference type="InterPro" id="IPR013249">
    <property type="entry name" value="RNA_pol_sigma70_r4_t2"/>
</dbReference>
<dbReference type="InterPro" id="IPR007627">
    <property type="entry name" value="RNA_pol_sigma70_r2"/>
</dbReference>
<evidence type="ECO:0000256" key="5">
    <source>
        <dbReference type="ARBA" id="ARBA00023163"/>
    </source>
</evidence>
<name>C6XJ75_HIRBI</name>
<keyword evidence="9" id="KW-1185">Reference proteome</keyword>
<dbReference type="KEGG" id="hba:Hbal_1481"/>
<comment type="similarity">
    <text evidence="1">Belongs to the sigma-70 factor family. ECF subfamily.</text>
</comment>
<sequence>METQSDLMRSYLSLRPALKRFLRSRLPSDQDAEDCLNDLAARILTTSSIEGERRNVQGYLFAMASNLVSDWFRASHTRKSGMHVPIYDLALTNDDTSLDDKLAGKESYRRFEEGLQKLPQDERDAFELHRVQSRTLPQVAEELDVSIARVRKLINRSHTKLMNYVWAKS</sequence>
<keyword evidence="2" id="KW-0805">Transcription regulation</keyword>
<keyword evidence="4" id="KW-0238">DNA-binding</keyword>
<evidence type="ECO:0000256" key="3">
    <source>
        <dbReference type="ARBA" id="ARBA00023082"/>
    </source>
</evidence>
<accession>C6XJ75</accession>
<evidence type="ECO:0000256" key="2">
    <source>
        <dbReference type="ARBA" id="ARBA00023015"/>
    </source>
</evidence>
<evidence type="ECO:0000313" key="9">
    <source>
        <dbReference type="Proteomes" id="UP000002745"/>
    </source>
</evidence>
<dbReference type="AlphaFoldDB" id="C6XJ75"/>
<dbReference type="eggNOG" id="COG1595">
    <property type="taxonomic scope" value="Bacteria"/>
</dbReference>
<feature type="domain" description="RNA polymerase sigma factor 70 region 4 type 2" evidence="7">
    <location>
        <begin position="110"/>
        <end position="157"/>
    </location>
</feature>
<dbReference type="NCBIfam" id="TIGR02937">
    <property type="entry name" value="sigma70-ECF"/>
    <property type="match status" value="1"/>
</dbReference>
<evidence type="ECO:0000259" key="7">
    <source>
        <dbReference type="Pfam" id="PF08281"/>
    </source>
</evidence>
<dbReference type="PANTHER" id="PTHR43133:SF8">
    <property type="entry name" value="RNA POLYMERASE SIGMA FACTOR HI_1459-RELATED"/>
    <property type="match status" value="1"/>
</dbReference>
<evidence type="ECO:0000256" key="1">
    <source>
        <dbReference type="ARBA" id="ARBA00010641"/>
    </source>
</evidence>
<keyword evidence="3" id="KW-0731">Sigma factor</keyword>
<dbReference type="STRING" id="582402.Hbal_1481"/>
<dbReference type="InterPro" id="IPR036388">
    <property type="entry name" value="WH-like_DNA-bd_sf"/>
</dbReference>
<reference evidence="9" key="1">
    <citation type="journal article" date="2011" name="J. Bacteriol.">
        <title>Genome sequences of eight morphologically diverse alphaproteobacteria.</title>
        <authorList>
            <consortium name="US DOE Joint Genome Institute"/>
            <person name="Brown P.J."/>
            <person name="Kysela D.T."/>
            <person name="Buechlein A."/>
            <person name="Hemmerich C."/>
            <person name="Brun Y.V."/>
        </authorList>
    </citation>
    <scope>NUCLEOTIDE SEQUENCE [LARGE SCALE GENOMIC DNA]</scope>
    <source>
        <strain evidence="9">ATCC 49814 / DSM 5838 / IFAM 1418</strain>
    </source>
</reference>
<dbReference type="GO" id="GO:0003677">
    <property type="term" value="F:DNA binding"/>
    <property type="evidence" value="ECO:0007669"/>
    <property type="project" value="UniProtKB-KW"/>
</dbReference>
<dbReference type="InterPro" id="IPR013324">
    <property type="entry name" value="RNA_pol_sigma_r3/r4-like"/>
</dbReference>
<dbReference type="Proteomes" id="UP000002745">
    <property type="component" value="Chromosome"/>
</dbReference>
<dbReference type="SUPFAM" id="SSF88659">
    <property type="entry name" value="Sigma3 and sigma4 domains of RNA polymerase sigma factors"/>
    <property type="match status" value="1"/>
</dbReference>
<evidence type="ECO:0000313" key="8">
    <source>
        <dbReference type="EMBL" id="ACT59170.1"/>
    </source>
</evidence>
<evidence type="ECO:0000259" key="6">
    <source>
        <dbReference type="Pfam" id="PF04542"/>
    </source>
</evidence>
<dbReference type="HOGENOM" id="CLU_047691_12_3_5"/>
<dbReference type="Gene3D" id="1.10.1740.10">
    <property type="match status" value="1"/>
</dbReference>
<dbReference type="SUPFAM" id="SSF88946">
    <property type="entry name" value="Sigma2 domain of RNA polymerase sigma factors"/>
    <property type="match status" value="1"/>
</dbReference>
<feature type="domain" description="RNA polymerase sigma-70 region 2" evidence="6">
    <location>
        <begin position="12"/>
        <end position="74"/>
    </location>
</feature>
<gene>
    <name evidence="8" type="ordered locus">Hbal_1481</name>
</gene>
<dbReference type="GO" id="GO:0006352">
    <property type="term" value="P:DNA-templated transcription initiation"/>
    <property type="evidence" value="ECO:0007669"/>
    <property type="project" value="InterPro"/>
</dbReference>
<proteinExistence type="inferred from homology"/>
<evidence type="ECO:0000256" key="4">
    <source>
        <dbReference type="ARBA" id="ARBA00023125"/>
    </source>
</evidence>
<dbReference type="Gene3D" id="1.10.10.10">
    <property type="entry name" value="Winged helix-like DNA-binding domain superfamily/Winged helix DNA-binding domain"/>
    <property type="match status" value="1"/>
</dbReference>
<dbReference type="EMBL" id="CP001678">
    <property type="protein sequence ID" value="ACT59170.1"/>
    <property type="molecule type" value="Genomic_DNA"/>
</dbReference>
<dbReference type="CDD" id="cd06171">
    <property type="entry name" value="Sigma70_r4"/>
    <property type="match status" value="1"/>
</dbReference>
<dbReference type="PANTHER" id="PTHR43133">
    <property type="entry name" value="RNA POLYMERASE ECF-TYPE SIGMA FACTO"/>
    <property type="match status" value="1"/>
</dbReference>